<sequence>MLTRSFVCLSTRRRSDLSNAHLRYLARQLAVHRRVIGCRWQRLTTGRQALLVLAHLRCGDTYAQLAAGFGIGIATVYRYTREATEVLATLAPNLADAVQTARRLAFAILDGTLLPIDRIAPDTPVLLQGAQAPRHEHPGPH</sequence>
<name>A0A401QRS9_STRNR</name>
<feature type="domain" description="Transposase Helix-turn-helix" evidence="1">
    <location>
        <begin position="41"/>
        <end position="91"/>
    </location>
</feature>
<organism evidence="2 3">
    <name type="scientific">Streptomyces noursei</name>
    <name type="common">Streptomyces albulus</name>
    <dbReference type="NCBI Taxonomy" id="1971"/>
    <lineage>
        <taxon>Bacteria</taxon>
        <taxon>Bacillati</taxon>
        <taxon>Actinomycetota</taxon>
        <taxon>Actinomycetes</taxon>
        <taxon>Kitasatosporales</taxon>
        <taxon>Streptomycetaceae</taxon>
        <taxon>Streptomyces</taxon>
    </lineage>
</organism>
<reference evidence="2 3" key="1">
    <citation type="journal article" date="2019" name="Microbiol. Resour. Announc.">
        <title>Draft Genome Sequence of the Most Traditional epsilon-Poly-l-Lysine Producer, Streptomyces albulus NBRC14147.</title>
        <authorList>
            <person name="Yamanaka K."/>
            <person name="Hamano Y."/>
        </authorList>
    </citation>
    <scope>NUCLEOTIDE SEQUENCE [LARGE SCALE GENOMIC DNA]</scope>
    <source>
        <strain evidence="2 3">NBRC 14147</strain>
    </source>
</reference>
<proteinExistence type="predicted"/>
<dbReference type="Proteomes" id="UP000288351">
    <property type="component" value="Unassembled WGS sequence"/>
</dbReference>
<dbReference type="InterPro" id="IPR027805">
    <property type="entry name" value="Transposase_HTH_dom"/>
</dbReference>
<dbReference type="AlphaFoldDB" id="A0A401QRS9"/>
<accession>A0A401QRS9</accession>
<evidence type="ECO:0000313" key="3">
    <source>
        <dbReference type="Proteomes" id="UP000288351"/>
    </source>
</evidence>
<dbReference type="EMBL" id="BHXC01000006">
    <property type="protein sequence ID" value="GCB88084.1"/>
    <property type="molecule type" value="Genomic_DNA"/>
</dbReference>
<evidence type="ECO:0000259" key="1">
    <source>
        <dbReference type="Pfam" id="PF13613"/>
    </source>
</evidence>
<dbReference type="Pfam" id="PF13613">
    <property type="entry name" value="HTH_Tnp_4"/>
    <property type="match status" value="1"/>
</dbReference>
<comment type="caution">
    <text evidence="2">The sequence shown here is derived from an EMBL/GenBank/DDBJ whole genome shotgun (WGS) entry which is preliminary data.</text>
</comment>
<protein>
    <submittedName>
        <fullName evidence="2">Transposase</fullName>
    </submittedName>
</protein>
<gene>
    <name evidence="2" type="ORF">SALB_00753</name>
</gene>
<evidence type="ECO:0000313" key="2">
    <source>
        <dbReference type="EMBL" id="GCB88084.1"/>
    </source>
</evidence>